<protein>
    <submittedName>
        <fullName evidence="1">Uncharacterized protein</fullName>
    </submittedName>
</protein>
<name>A0AA46BQ52_9MICO</name>
<dbReference type="EMBL" id="UFYA01000001">
    <property type="protein sequence ID" value="STD15011.1"/>
    <property type="molecule type" value="Genomic_DNA"/>
</dbReference>
<organism evidence="1 2">
    <name type="scientific">Dermatophilus congolensis</name>
    <dbReference type="NCBI Taxonomy" id="1863"/>
    <lineage>
        <taxon>Bacteria</taxon>
        <taxon>Bacillati</taxon>
        <taxon>Actinomycetota</taxon>
        <taxon>Actinomycetes</taxon>
        <taxon>Micrococcales</taxon>
        <taxon>Dermatophilaceae</taxon>
        <taxon>Dermatophilus</taxon>
    </lineage>
</organism>
<evidence type="ECO:0000313" key="1">
    <source>
        <dbReference type="EMBL" id="STD15011.1"/>
    </source>
</evidence>
<proteinExistence type="predicted"/>
<gene>
    <name evidence="1" type="ORF">NCTC7915_02213</name>
</gene>
<dbReference type="Proteomes" id="UP000254118">
    <property type="component" value="Unassembled WGS sequence"/>
</dbReference>
<accession>A0AA46BQ52</accession>
<reference evidence="1 2" key="1">
    <citation type="submission" date="2018-06" db="EMBL/GenBank/DDBJ databases">
        <authorList>
            <consortium name="Pathogen Informatics"/>
            <person name="Doyle S."/>
        </authorList>
    </citation>
    <scope>NUCLEOTIDE SEQUENCE [LARGE SCALE GENOMIC DNA]</scope>
    <source>
        <strain evidence="1 2">NCTC7915</strain>
    </source>
</reference>
<sequence>MGGDGDESCCYCFDGYFDGGAAFGRDRQGSWLGYVESGCSLVRFEDESYVVNSYVEVVDYGDLEYAGVCKEVDGTW</sequence>
<comment type="caution">
    <text evidence="1">The sequence shown here is derived from an EMBL/GenBank/DDBJ whole genome shotgun (WGS) entry which is preliminary data.</text>
</comment>
<dbReference type="AlphaFoldDB" id="A0AA46BQ52"/>
<evidence type="ECO:0000313" key="2">
    <source>
        <dbReference type="Proteomes" id="UP000254118"/>
    </source>
</evidence>